<organism evidence="1 2">
    <name type="scientific">Meripilus lineatus</name>
    <dbReference type="NCBI Taxonomy" id="2056292"/>
    <lineage>
        <taxon>Eukaryota</taxon>
        <taxon>Fungi</taxon>
        <taxon>Dikarya</taxon>
        <taxon>Basidiomycota</taxon>
        <taxon>Agaricomycotina</taxon>
        <taxon>Agaricomycetes</taxon>
        <taxon>Polyporales</taxon>
        <taxon>Meripilaceae</taxon>
        <taxon>Meripilus</taxon>
    </lineage>
</organism>
<name>A0AAD5UQU4_9APHY</name>
<comment type="caution">
    <text evidence="1">The sequence shown here is derived from an EMBL/GenBank/DDBJ whole genome shotgun (WGS) entry which is preliminary data.</text>
</comment>
<reference evidence="1" key="1">
    <citation type="submission" date="2022-07" db="EMBL/GenBank/DDBJ databases">
        <title>Genome Sequence of Physisporinus lineatus.</title>
        <authorList>
            <person name="Buettner E."/>
        </authorList>
    </citation>
    <scope>NUCLEOTIDE SEQUENCE</scope>
    <source>
        <strain evidence="1">VT162</strain>
    </source>
</reference>
<dbReference type="EMBL" id="JANAWD010001286">
    <property type="protein sequence ID" value="KAJ3473702.1"/>
    <property type="molecule type" value="Genomic_DNA"/>
</dbReference>
<evidence type="ECO:0000313" key="2">
    <source>
        <dbReference type="Proteomes" id="UP001212997"/>
    </source>
</evidence>
<dbReference type="Proteomes" id="UP001212997">
    <property type="component" value="Unassembled WGS sequence"/>
</dbReference>
<proteinExistence type="predicted"/>
<dbReference type="AlphaFoldDB" id="A0AAD5UQU4"/>
<keyword evidence="2" id="KW-1185">Reference proteome</keyword>
<sequence>MSSPLALDAIQRLVFDTKTKDSDIRRCSVKDLEHVCRVRAIVVVPTGKRGAIKADYIAAIVKKRATLQAKDRARPKVNEHTAKTIARQSPPRTILVQLLGDRKDWRCLREEVVELCDNGDVDLRLVARLLDIGENCLVIDPRNLRPYYQYVAGKLEAHDLKDLTRKGILKVTKILTRVHANIPVGRATIEMALKKVRHGGYYQHVPNLPTSEGHPLKMSEP</sequence>
<gene>
    <name evidence="1" type="ORF">NLI96_g12868</name>
</gene>
<protein>
    <submittedName>
        <fullName evidence="1">Uncharacterized protein</fullName>
    </submittedName>
</protein>
<evidence type="ECO:0000313" key="1">
    <source>
        <dbReference type="EMBL" id="KAJ3473702.1"/>
    </source>
</evidence>
<accession>A0AAD5UQU4</accession>